<keyword evidence="9" id="KW-1185">Reference proteome</keyword>
<dbReference type="GO" id="GO:0046656">
    <property type="term" value="P:folic acid biosynthetic process"/>
    <property type="evidence" value="ECO:0007669"/>
    <property type="project" value="UniProtKB-UniRule"/>
</dbReference>
<dbReference type="EMBL" id="JXBB01000001">
    <property type="protein sequence ID" value="OAR05554.1"/>
    <property type="molecule type" value="Genomic_DNA"/>
</dbReference>
<dbReference type="STRING" id="1484.SA87_11800"/>
<dbReference type="InterPro" id="IPR006156">
    <property type="entry name" value="Dihydroneopterin_aldolase"/>
</dbReference>
<evidence type="ECO:0000259" key="7">
    <source>
        <dbReference type="SMART" id="SM00905"/>
    </source>
</evidence>
<dbReference type="SMART" id="SM00905">
    <property type="entry name" value="FolB"/>
    <property type="match status" value="1"/>
</dbReference>
<name>A0A179IV58_HYDSH</name>
<dbReference type="UniPathway" id="UPA00077">
    <property type="reaction ID" value="UER00154"/>
</dbReference>
<protein>
    <recommendedName>
        <fullName evidence="6">7,8-dihydroneopterin aldolase</fullName>
        <ecNumber evidence="6">4.1.2.25</ecNumber>
    </recommendedName>
</protein>
<comment type="caution">
    <text evidence="8">The sequence shown here is derived from an EMBL/GenBank/DDBJ whole genome shotgun (WGS) entry which is preliminary data.</text>
</comment>
<dbReference type="Pfam" id="PF02152">
    <property type="entry name" value="FolB"/>
    <property type="match status" value="1"/>
</dbReference>
<keyword evidence="4 6" id="KW-0289">Folate biosynthesis</keyword>
<dbReference type="GO" id="GO:0005737">
    <property type="term" value="C:cytoplasm"/>
    <property type="evidence" value="ECO:0007669"/>
    <property type="project" value="TreeGrafter"/>
</dbReference>
<comment type="pathway">
    <text evidence="2 6">Cofactor biosynthesis; tetrahydrofolate biosynthesis; 2-amino-4-hydroxy-6-hydroxymethyl-7,8-dihydropteridine diphosphate from 7,8-dihydroneopterin triphosphate: step 3/4.</text>
</comment>
<dbReference type="FunFam" id="3.30.1130.10:FF:000003">
    <property type="entry name" value="7,8-dihydroneopterin aldolase"/>
    <property type="match status" value="1"/>
</dbReference>
<evidence type="ECO:0000256" key="4">
    <source>
        <dbReference type="ARBA" id="ARBA00022909"/>
    </source>
</evidence>
<dbReference type="PANTHER" id="PTHR42844:SF1">
    <property type="entry name" value="DIHYDRONEOPTERIN ALDOLASE 1-RELATED"/>
    <property type="match status" value="1"/>
</dbReference>
<dbReference type="NCBIfam" id="TIGR00526">
    <property type="entry name" value="folB_dom"/>
    <property type="match status" value="1"/>
</dbReference>
<dbReference type="EC" id="4.1.2.25" evidence="6"/>
<accession>A0A179IV58</accession>
<comment type="function">
    <text evidence="6">Catalyzes the conversion of 7,8-dihydroneopterin to 6-hydroxymethyl-7,8-dihydropterin.</text>
</comment>
<gene>
    <name evidence="8" type="ORF">SA87_11800</name>
</gene>
<proteinExistence type="inferred from homology"/>
<dbReference type="Gene3D" id="3.30.1130.10">
    <property type="match status" value="1"/>
</dbReference>
<sequence>MATPSGSFEEGRSIRPAHGGRFRRAAFLWPLFIAAFDGRLFITVEDQGGSPPMDGHGPVDTVFLEGMLFFGRHGVFPAEKEKGGRFTVDLRLTVDLARAGETDALAETIDYEKIYTLVRDIVEGPPKNLLEAVARDIVEACFRFDPRVAAAECTVRKLDPPFPGALSAVGVTVRRRRPQEARPH</sequence>
<dbReference type="InterPro" id="IPR043133">
    <property type="entry name" value="GTP-CH-I_C/QueF"/>
</dbReference>
<dbReference type="InterPro" id="IPR006157">
    <property type="entry name" value="FolB_dom"/>
</dbReference>
<evidence type="ECO:0000313" key="9">
    <source>
        <dbReference type="Proteomes" id="UP000243024"/>
    </source>
</evidence>
<comment type="similarity">
    <text evidence="3 6">Belongs to the DHNA family.</text>
</comment>
<feature type="domain" description="Dihydroneopterin aldolase/epimerase" evidence="7">
    <location>
        <begin position="62"/>
        <end position="175"/>
    </location>
</feature>
<dbReference type="Proteomes" id="UP000243024">
    <property type="component" value="Unassembled WGS sequence"/>
</dbReference>
<dbReference type="GO" id="GO:0046654">
    <property type="term" value="P:tetrahydrofolate biosynthetic process"/>
    <property type="evidence" value="ECO:0007669"/>
    <property type="project" value="UniProtKB-UniRule"/>
</dbReference>
<dbReference type="PANTHER" id="PTHR42844">
    <property type="entry name" value="DIHYDRONEOPTERIN ALDOLASE 1-RELATED"/>
    <property type="match status" value="1"/>
</dbReference>
<dbReference type="NCBIfam" id="TIGR00525">
    <property type="entry name" value="folB"/>
    <property type="match status" value="1"/>
</dbReference>
<dbReference type="SUPFAM" id="SSF55620">
    <property type="entry name" value="Tetrahydrobiopterin biosynthesis enzymes-like"/>
    <property type="match status" value="1"/>
</dbReference>
<evidence type="ECO:0000256" key="3">
    <source>
        <dbReference type="ARBA" id="ARBA00005708"/>
    </source>
</evidence>
<evidence type="ECO:0000256" key="2">
    <source>
        <dbReference type="ARBA" id="ARBA00005013"/>
    </source>
</evidence>
<dbReference type="GO" id="GO:0004150">
    <property type="term" value="F:dihydroneopterin aldolase activity"/>
    <property type="evidence" value="ECO:0007669"/>
    <property type="project" value="UniProtKB-UniRule"/>
</dbReference>
<evidence type="ECO:0000256" key="1">
    <source>
        <dbReference type="ARBA" id="ARBA00001353"/>
    </source>
</evidence>
<dbReference type="CDD" id="cd00534">
    <property type="entry name" value="DHNA_DHNTPE"/>
    <property type="match status" value="1"/>
</dbReference>
<evidence type="ECO:0000256" key="5">
    <source>
        <dbReference type="ARBA" id="ARBA00023239"/>
    </source>
</evidence>
<organism evidence="8 9">
    <name type="scientific">Hydrogenibacillus schlegelii</name>
    <name type="common">Bacillus schlegelii</name>
    <dbReference type="NCBI Taxonomy" id="1484"/>
    <lineage>
        <taxon>Bacteria</taxon>
        <taxon>Bacillati</taxon>
        <taxon>Bacillota</taxon>
        <taxon>Bacilli</taxon>
        <taxon>Bacillales</taxon>
        <taxon>Bacillales Family X. Incertae Sedis</taxon>
        <taxon>Hydrogenibacillus</taxon>
    </lineage>
</organism>
<evidence type="ECO:0000256" key="6">
    <source>
        <dbReference type="RuleBase" id="RU362079"/>
    </source>
</evidence>
<comment type="catalytic activity">
    <reaction evidence="1 6">
        <text>7,8-dihydroneopterin = 6-hydroxymethyl-7,8-dihydropterin + glycolaldehyde</text>
        <dbReference type="Rhea" id="RHEA:10540"/>
        <dbReference type="ChEBI" id="CHEBI:17001"/>
        <dbReference type="ChEBI" id="CHEBI:17071"/>
        <dbReference type="ChEBI" id="CHEBI:44841"/>
        <dbReference type="EC" id="4.1.2.25"/>
    </reaction>
</comment>
<keyword evidence="5 6" id="KW-0456">Lyase</keyword>
<dbReference type="AlphaFoldDB" id="A0A179IV58"/>
<evidence type="ECO:0000313" key="8">
    <source>
        <dbReference type="EMBL" id="OAR05554.1"/>
    </source>
</evidence>
<reference evidence="8 9" key="1">
    <citation type="submission" date="2015-09" db="EMBL/GenBank/DDBJ databases">
        <title>Draft genome sequence of Hydrogenibacillus schlegelii DSM 2000.</title>
        <authorList>
            <person name="Hemp J."/>
        </authorList>
    </citation>
    <scope>NUCLEOTIDE SEQUENCE [LARGE SCALE GENOMIC DNA]</scope>
    <source>
        <strain evidence="8 9">MA 48</strain>
    </source>
</reference>